<reference evidence="2" key="1">
    <citation type="journal article" date="2022" name="bioRxiv">
        <title>Sequencing and chromosome-scale assembly of the giantPleurodeles waltlgenome.</title>
        <authorList>
            <person name="Brown T."/>
            <person name="Elewa A."/>
            <person name="Iarovenko S."/>
            <person name="Subramanian E."/>
            <person name="Araus A.J."/>
            <person name="Petzold A."/>
            <person name="Susuki M."/>
            <person name="Suzuki K.-i.T."/>
            <person name="Hayashi T."/>
            <person name="Toyoda A."/>
            <person name="Oliveira C."/>
            <person name="Osipova E."/>
            <person name="Leigh N.D."/>
            <person name="Simon A."/>
            <person name="Yun M.H."/>
        </authorList>
    </citation>
    <scope>NUCLEOTIDE SEQUENCE</scope>
    <source>
        <strain evidence="2">20211129_DDA</strain>
        <tissue evidence="2">Liver</tissue>
    </source>
</reference>
<protein>
    <submittedName>
        <fullName evidence="2">Uncharacterized protein</fullName>
    </submittedName>
</protein>
<dbReference type="Proteomes" id="UP001066276">
    <property type="component" value="Chromosome 8"/>
</dbReference>
<sequence>MALTGERTGLRGPPSPSQQGCSSSFVAQIREQRAASSRAWVSRIVHSTRPPGESTGCEAGTAWDTPGRADPPLSVRVQARVRWAASVPPLVQPEASPSSGTSGTAFRGFGRVHETLCCRWVNLAVAGYRRRQAARCRGPQKSLMLPSYESASFISIKVELYVM</sequence>
<organism evidence="2 3">
    <name type="scientific">Pleurodeles waltl</name>
    <name type="common">Iberian ribbed newt</name>
    <dbReference type="NCBI Taxonomy" id="8319"/>
    <lineage>
        <taxon>Eukaryota</taxon>
        <taxon>Metazoa</taxon>
        <taxon>Chordata</taxon>
        <taxon>Craniata</taxon>
        <taxon>Vertebrata</taxon>
        <taxon>Euteleostomi</taxon>
        <taxon>Amphibia</taxon>
        <taxon>Batrachia</taxon>
        <taxon>Caudata</taxon>
        <taxon>Salamandroidea</taxon>
        <taxon>Salamandridae</taxon>
        <taxon>Pleurodelinae</taxon>
        <taxon>Pleurodeles</taxon>
    </lineage>
</organism>
<dbReference type="EMBL" id="JANPWB010000012">
    <property type="protein sequence ID" value="KAJ1116300.1"/>
    <property type="molecule type" value="Genomic_DNA"/>
</dbReference>
<dbReference type="AlphaFoldDB" id="A0AAV7NTY6"/>
<feature type="region of interest" description="Disordered" evidence="1">
    <location>
        <begin position="47"/>
        <end position="71"/>
    </location>
</feature>
<keyword evidence="3" id="KW-1185">Reference proteome</keyword>
<proteinExistence type="predicted"/>
<evidence type="ECO:0000313" key="2">
    <source>
        <dbReference type="EMBL" id="KAJ1116300.1"/>
    </source>
</evidence>
<gene>
    <name evidence="2" type="ORF">NDU88_004516</name>
</gene>
<evidence type="ECO:0000256" key="1">
    <source>
        <dbReference type="SAM" id="MobiDB-lite"/>
    </source>
</evidence>
<evidence type="ECO:0000313" key="3">
    <source>
        <dbReference type="Proteomes" id="UP001066276"/>
    </source>
</evidence>
<accession>A0AAV7NTY6</accession>
<feature type="region of interest" description="Disordered" evidence="1">
    <location>
        <begin position="1"/>
        <end position="23"/>
    </location>
</feature>
<comment type="caution">
    <text evidence="2">The sequence shown here is derived from an EMBL/GenBank/DDBJ whole genome shotgun (WGS) entry which is preliminary data.</text>
</comment>
<name>A0AAV7NTY6_PLEWA</name>